<dbReference type="Proteomes" id="UP000018817">
    <property type="component" value="Unassembled WGS sequence"/>
</dbReference>
<sequence>MMPALVMTSKDLTTYLSTRKQLAQRPRRRVIARAVTVQAVLVVIRALVMDVRRKRDVPVRRRATRRSAMSDSAEIALISRFPNSLVQMTMSYGEL</sequence>
<dbReference type="EMBL" id="KI669593">
    <property type="protein sequence ID" value="ETN07121.1"/>
    <property type="molecule type" value="Genomic_DNA"/>
</dbReference>
<keyword evidence="1" id="KW-0472">Membrane</keyword>
<keyword evidence="1" id="KW-0812">Transmembrane</keyword>
<reference evidence="2 3" key="2">
    <citation type="submission" date="2013-11" db="EMBL/GenBank/DDBJ databases">
        <title>The Genome Sequence of Phytophthora parasitica INRA-310.</title>
        <authorList>
            <consortium name="The Broad Institute Genomics Platform"/>
            <person name="Russ C."/>
            <person name="Tyler B."/>
            <person name="Panabieres F."/>
            <person name="Shan W."/>
            <person name="Tripathy S."/>
            <person name="Grunwald N."/>
            <person name="Machado M."/>
            <person name="Johnson C.S."/>
            <person name="Arredondo F."/>
            <person name="Hong C."/>
            <person name="Coffey M."/>
            <person name="Young S.K."/>
            <person name="Zeng Q."/>
            <person name="Gargeya S."/>
            <person name="Fitzgerald M."/>
            <person name="Abouelleil A."/>
            <person name="Alvarado L."/>
            <person name="Chapman S.B."/>
            <person name="Gainer-Dewar J."/>
            <person name="Goldberg J."/>
            <person name="Griggs A."/>
            <person name="Gujja S."/>
            <person name="Hansen M."/>
            <person name="Howarth C."/>
            <person name="Imamovic A."/>
            <person name="Ireland A."/>
            <person name="Larimer J."/>
            <person name="McCowan C."/>
            <person name="Murphy C."/>
            <person name="Pearson M."/>
            <person name="Poon T.W."/>
            <person name="Priest M."/>
            <person name="Roberts A."/>
            <person name="Saif S."/>
            <person name="Shea T."/>
            <person name="Sykes S."/>
            <person name="Wortman J."/>
            <person name="Nusbaum C."/>
            <person name="Birren B."/>
        </authorList>
    </citation>
    <scope>NUCLEOTIDE SEQUENCE [LARGE SCALE GENOMIC DNA]</scope>
    <source>
        <strain evidence="2 3">INRA-310</strain>
    </source>
</reference>
<evidence type="ECO:0000256" key="1">
    <source>
        <dbReference type="SAM" id="Phobius"/>
    </source>
</evidence>
<keyword evidence="1" id="KW-1133">Transmembrane helix</keyword>
<evidence type="ECO:0000313" key="3">
    <source>
        <dbReference type="Proteomes" id="UP000018817"/>
    </source>
</evidence>
<accession>W2Q2L3</accession>
<proteinExistence type="predicted"/>
<dbReference type="VEuPathDB" id="FungiDB:PPTG_23222"/>
<dbReference type="AlphaFoldDB" id="W2Q2L3"/>
<feature type="transmembrane region" description="Helical" evidence="1">
    <location>
        <begin position="30"/>
        <end position="48"/>
    </location>
</feature>
<gene>
    <name evidence="2" type="ORF">PPTG_23222</name>
</gene>
<reference evidence="3" key="1">
    <citation type="submission" date="2011-12" db="EMBL/GenBank/DDBJ databases">
        <authorList>
            <consortium name="The Broad Institute Genome Sequencing Platform"/>
            <person name="Russ C."/>
            <person name="Tyler B."/>
            <person name="Panabieres F."/>
            <person name="Shan W."/>
            <person name="Tripathy S."/>
            <person name="Grunwald N."/>
            <person name="Machado M."/>
            <person name="Young S.K."/>
            <person name="Zeng Q."/>
            <person name="Gargeya S."/>
            <person name="Fitzgerald M."/>
            <person name="Haas B."/>
            <person name="Abouelleil A."/>
            <person name="Alvarado L."/>
            <person name="Arachchi H.M."/>
            <person name="Berlin A."/>
            <person name="Chapman S.B."/>
            <person name="Gearin G."/>
            <person name="Goldberg J."/>
            <person name="Griggs A."/>
            <person name="Gujja S."/>
            <person name="Hansen M."/>
            <person name="Heiman D."/>
            <person name="Howarth C."/>
            <person name="Larimer J."/>
            <person name="Lui A."/>
            <person name="MacDonald P.J.P."/>
            <person name="McCowen C."/>
            <person name="Montmayeur A."/>
            <person name="Murphy C."/>
            <person name="Neiman D."/>
            <person name="Pearson M."/>
            <person name="Priest M."/>
            <person name="Roberts A."/>
            <person name="Saif S."/>
            <person name="Shea T."/>
            <person name="Sisk P."/>
            <person name="Stolte C."/>
            <person name="Sykes S."/>
            <person name="Wortman J."/>
            <person name="Nusbaum C."/>
            <person name="Birren B."/>
        </authorList>
    </citation>
    <scope>NUCLEOTIDE SEQUENCE [LARGE SCALE GENOMIC DNA]</scope>
    <source>
        <strain evidence="3">INRA-310</strain>
    </source>
</reference>
<name>W2Q2L3_PHYN3</name>
<protein>
    <submittedName>
        <fullName evidence="2">Uncharacterized protein</fullName>
    </submittedName>
</protein>
<dbReference type="RefSeq" id="XP_008907497.1">
    <property type="nucleotide sequence ID" value="XM_008909249.1"/>
</dbReference>
<dbReference type="GeneID" id="20191821"/>
<organism evidence="2 3">
    <name type="scientific">Phytophthora nicotianae (strain INRA-310)</name>
    <name type="common">Phytophthora parasitica</name>
    <dbReference type="NCBI Taxonomy" id="761204"/>
    <lineage>
        <taxon>Eukaryota</taxon>
        <taxon>Sar</taxon>
        <taxon>Stramenopiles</taxon>
        <taxon>Oomycota</taxon>
        <taxon>Peronosporomycetes</taxon>
        <taxon>Peronosporales</taxon>
        <taxon>Peronosporaceae</taxon>
        <taxon>Phytophthora</taxon>
    </lineage>
</organism>
<evidence type="ECO:0000313" key="2">
    <source>
        <dbReference type="EMBL" id="ETN07121.1"/>
    </source>
</evidence>